<dbReference type="Proteomes" id="UP000292648">
    <property type="component" value="Unassembled WGS sequence"/>
</dbReference>
<dbReference type="AlphaFoldDB" id="A0A4Q9XYK2"/>
<sequence length="109" mass="13203">MEQWYQDARQYLKQYRFYHSIVSQPFEDWLGTGKPKRLQQMEQYCQQVTRAIDSIRDERQANLLCNEFVVADGSQRVAYELSGLSKSQYYVIRKQAMREWWQLINIARV</sequence>
<evidence type="ECO:0000313" key="1">
    <source>
        <dbReference type="EMBL" id="TBX38089.1"/>
    </source>
</evidence>
<accession>A0A4Q9XYK2</accession>
<comment type="caution">
    <text evidence="1">The sequence shown here is derived from an EMBL/GenBank/DDBJ whole genome shotgun (WGS) entry which is preliminary data.</text>
</comment>
<gene>
    <name evidence="1" type="ORF">EUZ87_14205</name>
</gene>
<dbReference type="EMBL" id="SEHH01000124">
    <property type="protein sequence ID" value="TBX38089.1"/>
    <property type="molecule type" value="Genomic_DNA"/>
</dbReference>
<evidence type="ECO:0000313" key="2">
    <source>
        <dbReference type="Proteomes" id="UP000292648"/>
    </source>
</evidence>
<name>A0A4Q9XYK2_9LACO</name>
<protein>
    <submittedName>
        <fullName evidence="1">Uncharacterized protein</fullName>
    </submittedName>
</protein>
<reference evidence="1 2" key="1">
    <citation type="submission" date="2019-01" db="EMBL/GenBank/DDBJ databases">
        <title>Draft genome sequence of Lactobacillus paraplantarum OSY-TC318, a Producer of the novel lantibiotic Paraplantaracin TC318.</title>
        <authorList>
            <person name="Hussein W.E."/>
            <person name="Huang E."/>
            <person name="Yousef A.E."/>
        </authorList>
    </citation>
    <scope>NUCLEOTIDE SEQUENCE [LARGE SCALE GENOMIC DNA]</scope>
    <source>
        <strain evidence="1 2">OSY-TC318</strain>
    </source>
</reference>
<proteinExistence type="predicted"/>
<organism evidence="1 2">
    <name type="scientific">Lactiplantibacillus paraplantarum</name>
    <dbReference type="NCBI Taxonomy" id="60520"/>
    <lineage>
        <taxon>Bacteria</taxon>
        <taxon>Bacillati</taxon>
        <taxon>Bacillota</taxon>
        <taxon>Bacilli</taxon>
        <taxon>Lactobacillales</taxon>
        <taxon>Lactobacillaceae</taxon>
        <taxon>Lactiplantibacillus</taxon>
    </lineage>
</organism>